<accession>A0ABQ6Z052</accession>
<dbReference type="EMBL" id="MAEL01000035">
    <property type="protein sequence ID" value="KAF1304147.1"/>
    <property type="molecule type" value="Genomic_DNA"/>
</dbReference>
<dbReference type="RefSeq" id="WP_161902019.1">
    <property type="nucleotide sequence ID" value="NZ_MAEL01000035.1"/>
</dbReference>
<dbReference type="InterPro" id="IPR009061">
    <property type="entry name" value="DNA-bd_dom_put_sf"/>
</dbReference>
<dbReference type="SUPFAM" id="SSF46955">
    <property type="entry name" value="Putative DNA-binding domain"/>
    <property type="match status" value="1"/>
</dbReference>
<evidence type="ECO:0000259" key="1">
    <source>
        <dbReference type="PROSITE" id="PS50937"/>
    </source>
</evidence>
<dbReference type="InterPro" id="IPR000551">
    <property type="entry name" value="MerR-type_HTH_dom"/>
</dbReference>
<evidence type="ECO:0000313" key="2">
    <source>
        <dbReference type="EMBL" id="KAF1304147.1"/>
    </source>
</evidence>
<reference evidence="2 3" key="1">
    <citation type="submission" date="2016-06" db="EMBL/GenBank/DDBJ databases">
        <title>Four novel species of enterococci isolated from chicken manure.</title>
        <authorList>
            <person name="Van Tyne D."/>
        </authorList>
    </citation>
    <scope>NUCLEOTIDE SEQUENCE [LARGE SCALE GENOMIC DNA]</scope>
    <source>
        <strain evidence="2 3">CU12B</strain>
    </source>
</reference>
<feature type="domain" description="HTH merR-type" evidence="1">
    <location>
        <begin position="19"/>
        <end position="85"/>
    </location>
</feature>
<dbReference type="Pfam" id="PF13411">
    <property type="entry name" value="MerR_1"/>
    <property type="match status" value="1"/>
</dbReference>
<evidence type="ECO:0000313" key="3">
    <source>
        <dbReference type="Proteomes" id="UP000782705"/>
    </source>
</evidence>
<dbReference type="SMART" id="SM00422">
    <property type="entry name" value="HTH_MERR"/>
    <property type="match status" value="1"/>
</dbReference>
<dbReference type="PROSITE" id="PS50937">
    <property type="entry name" value="HTH_MERR_2"/>
    <property type="match status" value="1"/>
</dbReference>
<dbReference type="CDD" id="cd01105">
    <property type="entry name" value="HTH_GlnR-like"/>
    <property type="match status" value="1"/>
</dbReference>
<name>A0ABQ6Z052_9ENTE</name>
<comment type="caution">
    <text evidence="2">The sequence shown here is derived from an EMBL/GenBank/DDBJ whole genome shotgun (WGS) entry which is preliminary data.</text>
</comment>
<dbReference type="Proteomes" id="UP000782705">
    <property type="component" value="Unassembled WGS sequence"/>
</dbReference>
<keyword evidence="3" id="KW-1185">Reference proteome</keyword>
<organism evidence="2 3">
    <name type="scientific">Candidatus Enterococcus willemsii</name>
    <dbReference type="NCBI Taxonomy" id="1857215"/>
    <lineage>
        <taxon>Bacteria</taxon>
        <taxon>Bacillati</taxon>
        <taxon>Bacillota</taxon>
        <taxon>Bacilli</taxon>
        <taxon>Lactobacillales</taxon>
        <taxon>Enterococcaceae</taxon>
        <taxon>Enterococcus</taxon>
    </lineage>
</organism>
<protein>
    <submittedName>
        <fullName evidence="2">MerR family transcriptional regulator</fullName>
    </submittedName>
</protein>
<gene>
    <name evidence="2" type="ORF">BAU17_04430</name>
</gene>
<sequence length="158" mass="18624">MKSSFLKELLDNDHLLVGISELSNMSSTSPRQLRYWEEKGFIASIEEETHGARRYRLPMVVKVELIKHYLDEGFTLKKAAEKADYRIKKVHHIRKVFSKSLRDIEIIDNRFTIFSLGTFEPNNERLVIIHDEADDSLHYHLFTPEETVNYEQLCQKLT</sequence>
<dbReference type="Gene3D" id="1.10.1660.10">
    <property type="match status" value="1"/>
</dbReference>
<proteinExistence type="predicted"/>